<dbReference type="InterPro" id="IPR029058">
    <property type="entry name" value="AB_hydrolase_fold"/>
</dbReference>
<sequence>MGYYITVEHGVDIYVNDVGPSDGKPIVFIHGWPQNNKIFEYQYNQLPKWGYRCIGIDLRGFGKSDKPWSGYSYDRLADDIRVILENIRVNNIILAGHSMGGAIVIRYMARHMGYKVRKLALLAAAAPIFTKRPGFPVGLTNMTKEDVNKLIVQTYTDRPEMIKEFGEKFFYQPVSDSFANWVQSLALEASGNATARTAVSLRDEELWRDLSMIRVPTGIFHGIHDVICPFPLAEAMNNEIRHAELIPFMNSGHGLFYCEMDKFNYEFARFSN</sequence>
<dbReference type="InterPro" id="IPR000073">
    <property type="entry name" value="AB_hydrolase_1"/>
</dbReference>
<dbReference type="SUPFAM" id="SSF53474">
    <property type="entry name" value="alpha/beta-Hydrolases"/>
    <property type="match status" value="1"/>
</dbReference>
<dbReference type="GO" id="GO:0016020">
    <property type="term" value="C:membrane"/>
    <property type="evidence" value="ECO:0007669"/>
    <property type="project" value="TreeGrafter"/>
</dbReference>
<gene>
    <name evidence="3" type="ORF">CFK37_10695</name>
</gene>
<dbReference type="GO" id="GO:0016787">
    <property type="term" value="F:hydrolase activity"/>
    <property type="evidence" value="ECO:0007669"/>
    <property type="project" value="UniProtKB-KW"/>
</dbReference>
<evidence type="ECO:0000313" key="4">
    <source>
        <dbReference type="Proteomes" id="UP000198312"/>
    </source>
</evidence>
<dbReference type="PANTHER" id="PTHR43798:SF31">
    <property type="entry name" value="AB HYDROLASE SUPERFAMILY PROTEIN YCLE"/>
    <property type="match status" value="1"/>
</dbReference>
<dbReference type="Gene3D" id="3.40.50.1820">
    <property type="entry name" value="alpha/beta hydrolase"/>
    <property type="match status" value="1"/>
</dbReference>
<evidence type="ECO:0000259" key="2">
    <source>
        <dbReference type="Pfam" id="PF00561"/>
    </source>
</evidence>
<dbReference type="InterPro" id="IPR000639">
    <property type="entry name" value="Epox_hydrolase-like"/>
</dbReference>
<dbReference type="PRINTS" id="PR00111">
    <property type="entry name" value="ABHYDROLASE"/>
</dbReference>
<dbReference type="PANTHER" id="PTHR43798">
    <property type="entry name" value="MONOACYLGLYCEROL LIPASE"/>
    <property type="match status" value="1"/>
</dbReference>
<dbReference type="Pfam" id="PF00561">
    <property type="entry name" value="Abhydrolase_1"/>
    <property type="match status" value="1"/>
</dbReference>
<proteinExistence type="predicted"/>
<organism evidence="3 4">
    <name type="scientific">Virgibacillus phasianinus</name>
    <dbReference type="NCBI Taxonomy" id="2017483"/>
    <lineage>
        <taxon>Bacteria</taxon>
        <taxon>Bacillati</taxon>
        <taxon>Bacillota</taxon>
        <taxon>Bacilli</taxon>
        <taxon>Bacillales</taxon>
        <taxon>Bacillaceae</taxon>
        <taxon>Virgibacillus</taxon>
    </lineage>
</organism>
<feature type="domain" description="AB hydrolase-1" evidence="2">
    <location>
        <begin position="24"/>
        <end position="256"/>
    </location>
</feature>
<name>A0A220U3G0_9BACI</name>
<dbReference type="AlphaFoldDB" id="A0A220U3G0"/>
<dbReference type="RefSeq" id="WP_089061844.1">
    <property type="nucleotide sequence ID" value="NZ_CP022315.1"/>
</dbReference>
<dbReference type="KEGG" id="vil:CFK37_10695"/>
<dbReference type="InterPro" id="IPR050266">
    <property type="entry name" value="AB_hydrolase_sf"/>
</dbReference>
<dbReference type="EMBL" id="CP022315">
    <property type="protein sequence ID" value="ASK62585.1"/>
    <property type="molecule type" value="Genomic_DNA"/>
</dbReference>
<accession>A0A220U3G0</accession>
<evidence type="ECO:0000256" key="1">
    <source>
        <dbReference type="ARBA" id="ARBA00022801"/>
    </source>
</evidence>
<dbReference type="PRINTS" id="PR00412">
    <property type="entry name" value="EPOXHYDRLASE"/>
</dbReference>
<reference evidence="3 4" key="1">
    <citation type="submission" date="2017-07" db="EMBL/GenBank/DDBJ databases">
        <title>Virgibacillus sp. LM2416.</title>
        <authorList>
            <person name="Tak E.J."/>
            <person name="Bae J.-W."/>
        </authorList>
    </citation>
    <scope>NUCLEOTIDE SEQUENCE [LARGE SCALE GENOMIC DNA]</scope>
    <source>
        <strain evidence="3 4">LM2416</strain>
    </source>
</reference>
<keyword evidence="1 3" id="KW-0378">Hydrolase</keyword>
<keyword evidence="4" id="KW-1185">Reference proteome</keyword>
<dbReference type="OrthoDB" id="9773293at2"/>
<dbReference type="Proteomes" id="UP000198312">
    <property type="component" value="Chromosome"/>
</dbReference>
<evidence type="ECO:0000313" key="3">
    <source>
        <dbReference type="EMBL" id="ASK62585.1"/>
    </source>
</evidence>
<protein>
    <submittedName>
        <fullName evidence="3">Alpha/beta hydrolase</fullName>
    </submittedName>
</protein>